<proteinExistence type="predicted"/>
<comment type="caution">
    <text evidence="1">The sequence shown here is derived from an EMBL/GenBank/DDBJ whole genome shotgun (WGS) entry which is preliminary data.</text>
</comment>
<reference evidence="1" key="1">
    <citation type="submission" date="2023-04" db="EMBL/GenBank/DDBJ databases">
        <title>Ambrosiozyma monospora NBRC 10751.</title>
        <authorList>
            <person name="Ichikawa N."/>
            <person name="Sato H."/>
            <person name="Tonouchi N."/>
        </authorList>
    </citation>
    <scope>NUCLEOTIDE SEQUENCE</scope>
    <source>
        <strain evidence="1">NBRC 10751</strain>
    </source>
</reference>
<gene>
    <name evidence="1" type="ORF">Amon02_000880000</name>
</gene>
<protein>
    <submittedName>
        <fullName evidence="1">Unnamed protein product</fullName>
    </submittedName>
</protein>
<sequence>MVLSCFSDHPSKIDIKLSKFERFGVFLDTITHYVNECYGSGLQCEISRLTNLKFLTLGSMIRGSVIGRCIPDSVECMEINSCAFLDLDDISYVYLFKLPKALKRLKVVDSKVCFKNLRSLKCLEEVMLEFPDGESGVVSDCEGHMSPESEKQPQNWSILRIVSTIVSQLPKSVISLKIDYPNELYFNSYLDSRFLDQLVGLQIDGASITHYKLFEKLPLNLLKLIIHYHPVELTEDEDEGGQSDSESHKLEFTLELEFHQFKSAKDFRSSRIRIENTDPDKAGYEVKHDANVILNLPLVRCLSNYMINPNFKCQLGLVFT</sequence>
<evidence type="ECO:0000313" key="2">
    <source>
        <dbReference type="Proteomes" id="UP001165064"/>
    </source>
</evidence>
<dbReference type="EMBL" id="BSXS01007948">
    <property type="protein sequence ID" value="GME90903.1"/>
    <property type="molecule type" value="Genomic_DNA"/>
</dbReference>
<organism evidence="1 2">
    <name type="scientific">Ambrosiozyma monospora</name>
    <name type="common">Yeast</name>
    <name type="synonym">Endomycopsis monosporus</name>
    <dbReference type="NCBI Taxonomy" id="43982"/>
    <lineage>
        <taxon>Eukaryota</taxon>
        <taxon>Fungi</taxon>
        <taxon>Dikarya</taxon>
        <taxon>Ascomycota</taxon>
        <taxon>Saccharomycotina</taxon>
        <taxon>Pichiomycetes</taxon>
        <taxon>Pichiales</taxon>
        <taxon>Pichiaceae</taxon>
        <taxon>Ambrosiozyma</taxon>
    </lineage>
</organism>
<name>A0ACB5TNQ8_AMBMO</name>
<evidence type="ECO:0000313" key="1">
    <source>
        <dbReference type="EMBL" id="GME90903.1"/>
    </source>
</evidence>
<dbReference type="Proteomes" id="UP001165064">
    <property type="component" value="Unassembled WGS sequence"/>
</dbReference>
<accession>A0ACB5TNQ8</accession>
<keyword evidence="2" id="KW-1185">Reference proteome</keyword>